<gene>
    <name evidence="2" type="ORF">GCM10009843_28920</name>
</gene>
<proteinExistence type="predicted"/>
<organism evidence="2 3">
    <name type="scientific">Nocardioides bigeumensis</name>
    <dbReference type="NCBI Taxonomy" id="433657"/>
    <lineage>
        <taxon>Bacteria</taxon>
        <taxon>Bacillati</taxon>
        <taxon>Actinomycetota</taxon>
        <taxon>Actinomycetes</taxon>
        <taxon>Propionibacteriales</taxon>
        <taxon>Nocardioidaceae</taxon>
        <taxon>Nocardioides</taxon>
    </lineage>
</organism>
<feature type="transmembrane region" description="Helical" evidence="1">
    <location>
        <begin position="21"/>
        <end position="41"/>
    </location>
</feature>
<protein>
    <recommendedName>
        <fullName evidence="4">PH domain-containing protein</fullName>
    </recommendedName>
</protein>
<reference evidence="2 3" key="1">
    <citation type="journal article" date="2019" name="Int. J. Syst. Evol. Microbiol.">
        <title>The Global Catalogue of Microorganisms (GCM) 10K type strain sequencing project: providing services to taxonomists for standard genome sequencing and annotation.</title>
        <authorList>
            <consortium name="The Broad Institute Genomics Platform"/>
            <consortium name="The Broad Institute Genome Sequencing Center for Infectious Disease"/>
            <person name="Wu L."/>
            <person name="Ma J."/>
        </authorList>
    </citation>
    <scope>NUCLEOTIDE SEQUENCE [LARGE SCALE GENOMIC DNA]</scope>
    <source>
        <strain evidence="2 3">JCM 16021</strain>
    </source>
</reference>
<dbReference type="EMBL" id="BAAAQQ010000013">
    <property type="protein sequence ID" value="GAA2128484.1"/>
    <property type="molecule type" value="Genomic_DNA"/>
</dbReference>
<evidence type="ECO:0008006" key="4">
    <source>
        <dbReference type="Google" id="ProtNLM"/>
    </source>
</evidence>
<evidence type="ECO:0000313" key="2">
    <source>
        <dbReference type="EMBL" id="GAA2128484.1"/>
    </source>
</evidence>
<keyword evidence="1" id="KW-0472">Membrane</keyword>
<keyword evidence="3" id="KW-1185">Reference proteome</keyword>
<evidence type="ECO:0000256" key="1">
    <source>
        <dbReference type="SAM" id="Phobius"/>
    </source>
</evidence>
<accession>A0ABN2YLY1</accession>
<dbReference type="Proteomes" id="UP001500575">
    <property type="component" value="Unassembled WGS sequence"/>
</dbReference>
<keyword evidence="1" id="KW-1133">Transmembrane helix</keyword>
<evidence type="ECO:0000313" key="3">
    <source>
        <dbReference type="Proteomes" id="UP001500575"/>
    </source>
</evidence>
<sequence length="212" mass="22523">MSTPQSGAEQSAEVERFRPTSGRFTGIVLLVSAFAVASLSVVQREHVIPEVGAAALFLGVVAWAVTLRPRISLVGDRLELRGAVDTVAIPLAGIEELAVRQVLAVRAGDRRYVSSALGRTRRQLMKAKAGAISLTASDPDTDPNSRVAAPNYAQYVEDRIRHRVDRARAAGGLTRGSTEQVALGSQVERSMAWPEIIGLAASAALFVALVVL</sequence>
<keyword evidence="1" id="KW-0812">Transmembrane</keyword>
<name>A0ABN2YLY1_9ACTN</name>
<comment type="caution">
    <text evidence="2">The sequence shown here is derived from an EMBL/GenBank/DDBJ whole genome shotgun (WGS) entry which is preliminary data.</text>
</comment>
<dbReference type="RefSeq" id="WP_344304489.1">
    <property type="nucleotide sequence ID" value="NZ_BAAAQQ010000013.1"/>
</dbReference>
<feature type="transmembrane region" description="Helical" evidence="1">
    <location>
        <begin position="47"/>
        <end position="67"/>
    </location>
</feature>